<dbReference type="HOGENOM" id="CLU_1358848_0_0_10"/>
<dbReference type="KEGG" id="hhy:Halhy_4881"/>
<accession>F4KZ24</accession>
<dbReference type="AlphaFoldDB" id="F4KZ24"/>
<reference evidence="1 2" key="1">
    <citation type="journal article" date="2011" name="Stand. Genomic Sci.">
        <title>Complete genome sequence of Haliscomenobacter hydrossis type strain (O).</title>
        <authorList>
            <consortium name="US DOE Joint Genome Institute (JGI-PGF)"/>
            <person name="Daligault H."/>
            <person name="Lapidus A."/>
            <person name="Zeytun A."/>
            <person name="Nolan M."/>
            <person name="Lucas S."/>
            <person name="Del Rio T.G."/>
            <person name="Tice H."/>
            <person name="Cheng J.F."/>
            <person name="Tapia R."/>
            <person name="Han C."/>
            <person name="Goodwin L."/>
            <person name="Pitluck S."/>
            <person name="Liolios K."/>
            <person name="Pagani I."/>
            <person name="Ivanova N."/>
            <person name="Huntemann M."/>
            <person name="Mavromatis K."/>
            <person name="Mikhailova N."/>
            <person name="Pati A."/>
            <person name="Chen A."/>
            <person name="Palaniappan K."/>
            <person name="Land M."/>
            <person name="Hauser L."/>
            <person name="Brambilla E.M."/>
            <person name="Rohde M."/>
            <person name="Verbarg S."/>
            <person name="Goker M."/>
            <person name="Bristow J."/>
            <person name="Eisen J.A."/>
            <person name="Markowitz V."/>
            <person name="Hugenholtz P."/>
            <person name="Kyrpides N.C."/>
            <person name="Klenk H.P."/>
            <person name="Woyke T."/>
        </authorList>
    </citation>
    <scope>NUCLEOTIDE SEQUENCE [LARGE SCALE GENOMIC DNA]</scope>
    <source>
        <strain evidence="2">ATCC 27775 / DSM 1100 / LMG 10767 / O</strain>
    </source>
</reference>
<evidence type="ECO:0000313" key="1">
    <source>
        <dbReference type="EMBL" id="AEE52711.1"/>
    </source>
</evidence>
<keyword evidence="2" id="KW-1185">Reference proteome</keyword>
<protein>
    <submittedName>
        <fullName evidence="1">Uncharacterized protein</fullName>
    </submittedName>
</protein>
<dbReference type="Proteomes" id="UP000008461">
    <property type="component" value="Chromosome"/>
</dbReference>
<gene>
    <name evidence="1" type="ordered locus">Halhy_4881</name>
</gene>
<evidence type="ECO:0000313" key="2">
    <source>
        <dbReference type="Proteomes" id="UP000008461"/>
    </source>
</evidence>
<dbReference type="OrthoDB" id="1492576at2"/>
<dbReference type="RefSeq" id="WP_013767248.1">
    <property type="nucleotide sequence ID" value="NC_015510.1"/>
</dbReference>
<dbReference type="STRING" id="760192.Halhy_4881"/>
<reference key="2">
    <citation type="submission" date="2011-04" db="EMBL/GenBank/DDBJ databases">
        <title>Complete sequence of chromosome of Haliscomenobacter hydrossis DSM 1100.</title>
        <authorList>
            <consortium name="US DOE Joint Genome Institute (JGI-PGF)"/>
            <person name="Lucas S."/>
            <person name="Han J."/>
            <person name="Lapidus A."/>
            <person name="Bruce D."/>
            <person name="Goodwin L."/>
            <person name="Pitluck S."/>
            <person name="Peters L."/>
            <person name="Kyrpides N."/>
            <person name="Mavromatis K."/>
            <person name="Ivanova N."/>
            <person name="Ovchinnikova G."/>
            <person name="Pagani I."/>
            <person name="Daligault H."/>
            <person name="Detter J.C."/>
            <person name="Han C."/>
            <person name="Land M."/>
            <person name="Hauser L."/>
            <person name="Markowitz V."/>
            <person name="Cheng J.-F."/>
            <person name="Hugenholtz P."/>
            <person name="Woyke T."/>
            <person name="Wu D."/>
            <person name="Verbarg S."/>
            <person name="Frueling A."/>
            <person name="Brambilla E."/>
            <person name="Klenk H.-P."/>
            <person name="Eisen J.A."/>
        </authorList>
    </citation>
    <scope>NUCLEOTIDE SEQUENCE</scope>
    <source>
        <strain>DSM 1100</strain>
    </source>
</reference>
<proteinExistence type="predicted"/>
<name>F4KZ24_HALH1</name>
<sequence length="201" mass="23311">MKKRLRTLVLLMMLLVMPALSWYYLKKGENYQVEMRAELKNYGQIPSFKVPKLLDSDTLNSSLELRNRVVIAKILEAKDLDQKEDLVFALGSLHTQFDERNDVVFLLHTALSDTGRVGAFLREHQMADPAQVIVTTINPELIQAYRFPTSGMMAIVDTAGVVRRYYNYHDGNQVRRLTEHITVLMHRDKSNDPYLNREKEK</sequence>
<organism evidence="1 2">
    <name type="scientific">Haliscomenobacter hydrossis (strain ATCC 27775 / DSM 1100 / LMG 10767 / O)</name>
    <dbReference type="NCBI Taxonomy" id="760192"/>
    <lineage>
        <taxon>Bacteria</taxon>
        <taxon>Pseudomonadati</taxon>
        <taxon>Bacteroidota</taxon>
        <taxon>Saprospiria</taxon>
        <taxon>Saprospirales</taxon>
        <taxon>Haliscomenobacteraceae</taxon>
        <taxon>Haliscomenobacter</taxon>
    </lineage>
</organism>
<dbReference type="EMBL" id="CP002691">
    <property type="protein sequence ID" value="AEE52711.1"/>
    <property type="molecule type" value="Genomic_DNA"/>
</dbReference>